<dbReference type="STRING" id="246410.J3K1Z0"/>
<dbReference type="InParanoid" id="J3K1Z0"/>
<dbReference type="Proteomes" id="UP000001261">
    <property type="component" value="Unassembled WGS sequence"/>
</dbReference>
<dbReference type="InterPro" id="IPR031872">
    <property type="entry name" value="NDC10_II"/>
</dbReference>
<dbReference type="AlphaFoldDB" id="J3K1Z0"/>
<reference evidence="5" key="1">
    <citation type="journal article" date="2009" name="Genome Res.">
        <title>Comparative genomic analyses of the human fungal pathogens Coccidioides and their relatives.</title>
        <authorList>
            <person name="Sharpton T.J."/>
            <person name="Stajich J.E."/>
            <person name="Rounsley S.D."/>
            <person name="Gardner M.J."/>
            <person name="Wortman J.R."/>
            <person name="Jordar V.S."/>
            <person name="Maiti R."/>
            <person name="Kodira C.D."/>
            <person name="Neafsey D.E."/>
            <person name="Zeng Q."/>
            <person name="Hung C.-Y."/>
            <person name="McMahan C."/>
            <person name="Muszewska A."/>
            <person name="Grynberg M."/>
            <person name="Mandel M.A."/>
            <person name="Kellner E.M."/>
            <person name="Barker B.M."/>
            <person name="Galgiani J.N."/>
            <person name="Orbach M.J."/>
            <person name="Kirkland T.N."/>
            <person name="Cole G.T."/>
            <person name="Henn M.R."/>
            <person name="Birren B.W."/>
            <person name="Taylor J.W."/>
        </authorList>
    </citation>
    <scope>NUCLEOTIDE SEQUENCE [LARGE SCALE GENOMIC DNA]</scope>
    <source>
        <strain evidence="5">RS</strain>
    </source>
</reference>
<dbReference type="OMA" id="CKMARRT"/>
<dbReference type="InterPro" id="IPR038279">
    <property type="entry name" value="Ndc10_dom2_sf"/>
</dbReference>
<evidence type="ECO:0000313" key="5">
    <source>
        <dbReference type="Proteomes" id="UP000001261"/>
    </source>
</evidence>
<feature type="domain" description="Transcription activator GCR1-like" evidence="2">
    <location>
        <begin position="637"/>
        <end position="715"/>
    </location>
</feature>
<organism evidence="4 5">
    <name type="scientific">Coccidioides immitis (strain RS)</name>
    <name type="common">Valley fever fungus</name>
    <dbReference type="NCBI Taxonomy" id="246410"/>
    <lineage>
        <taxon>Eukaryota</taxon>
        <taxon>Fungi</taxon>
        <taxon>Dikarya</taxon>
        <taxon>Ascomycota</taxon>
        <taxon>Pezizomycotina</taxon>
        <taxon>Eurotiomycetes</taxon>
        <taxon>Eurotiomycetidae</taxon>
        <taxon>Onygenales</taxon>
        <taxon>Onygenaceae</taxon>
        <taxon>Coccidioides</taxon>
    </lineage>
</organism>
<dbReference type="InterPro" id="IPR011010">
    <property type="entry name" value="DNA_brk_join_enz"/>
</dbReference>
<dbReference type="GO" id="GO:0000978">
    <property type="term" value="F:RNA polymerase II cis-regulatory region sequence-specific DNA binding"/>
    <property type="evidence" value="ECO:0007669"/>
    <property type="project" value="TreeGrafter"/>
</dbReference>
<dbReference type="RefSeq" id="XP_001239642.1">
    <property type="nucleotide sequence ID" value="XM_001239641.2"/>
</dbReference>
<dbReference type="InterPro" id="IPR052146">
    <property type="entry name" value="HOT1"/>
</dbReference>
<dbReference type="PANTHER" id="PTHR37784:SF2">
    <property type="entry name" value="HIGH-OSMOLARITY-INDUCED TRANSCRIPTION PROTEIN 1"/>
    <property type="match status" value="1"/>
</dbReference>
<dbReference type="GO" id="GO:0000981">
    <property type="term" value="F:DNA-binding transcription factor activity, RNA polymerase II-specific"/>
    <property type="evidence" value="ECO:0007669"/>
    <property type="project" value="TreeGrafter"/>
</dbReference>
<evidence type="ECO:0000313" key="4">
    <source>
        <dbReference type="EMBL" id="EAS28059.3"/>
    </source>
</evidence>
<protein>
    <recommendedName>
        <fullName evidence="6">Transcription activator GCR1-like domain-containing protein</fullName>
    </recommendedName>
</protein>
<dbReference type="VEuPathDB" id="FungiDB:CIMG_13597"/>
<feature type="region of interest" description="Disordered" evidence="1">
    <location>
        <begin position="436"/>
        <end position="457"/>
    </location>
</feature>
<dbReference type="SUPFAM" id="SSF56349">
    <property type="entry name" value="DNA breaking-rejoining enzymes"/>
    <property type="match status" value="1"/>
</dbReference>
<feature type="domain" description="Ndc10" evidence="3">
    <location>
        <begin position="120"/>
        <end position="508"/>
    </location>
</feature>
<keyword evidence="5" id="KW-1185">Reference proteome</keyword>
<gene>
    <name evidence="4" type="ORF">CIMG_13597</name>
</gene>
<dbReference type="PANTHER" id="PTHR37784">
    <property type="entry name" value="PROTEIN MSN1"/>
    <property type="match status" value="1"/>
</dbReference>
<evidence type="ECO:0000259" key="3">
    <source>
        <dbReference type="Pfam" id="PF16787"/>
    </source>
</evidence>
<accession>J3K1Z0</accession>
<name>J3K1Z0_COCIM</name>
<proteinExistence type="predicted"/>
<dbReference type="Pfam" id="PF12550">
    <property type="entry name" value="GCR1_C"/>
    <property type="match status" value="1"/>
</dbReference>
<evidence type="ECO:0000259" key="2">
    <source>
        <dbReference type="Pfam" id="PF12550"/>
    </source>
</evidence>
<dbReference type="Gene3D" id="1.10.443.20">
    <property type="entry name" value="Centromere DNA-binding protein complex CBF3 subunit, domain 2"/>
    <property type="match status" value="1"/>
</dbReference>
<dbReference type="EMBL" id="GG704915">
    <property type="protein sequence ID" value="EAS28059.3"/>
    <property type="molecule type" value="Genomic_DNA"/>
</dbReference>
<dbReference type="GO" id="GO:0060963">
    <property type="term" value="P:positive regulation of ribosomal protein gene transcription by RNA polymerase II"/>
    <property type="evidence" value="ECO:0007669"/>
    <property type="project" value="TreeGrafter"/>
</dbReference>
<reference evidence="5" key="2">
    <citation type="journal article" date="2010" name="Genome Res.">
        <title>Population genomic sequencing of Coccidioides fungi reveals recent hybridization and transposon control.</title>
        <authorList>
            <person name="Neafsey D.E."/>
            <person name="Barker B.M."/>
            <person name="Sharpton T.J."/>
            <person name="Stajich J.E."/>
            <person name="Park D.J."/>
            <person name="Whiston E."/>
            <person name="Hung C.-Y."/>
            <person name="McMahan C."/>
            <person name="White J."/>
            <person name="Sykes S."/>
            <person name="Heiman D."/>
            <person name="Young S."/>
            <person name="Zeng Q."/>
            <person name="Abouelleil A."/>
            <person name="Aftuck L."/>
            <person name="Bessette D."/>
            <person name="Brown A."/>
            <person name="FitzGerald M."/>
            <person name="Lui A."/>
            <person name="Macdonald J.P."/>
            <person name="Priest M."/>
            <person name="Orbach M.J."/>
            <person name="Galgiani J.N."/>
            <person name="Kirkland T.N."/>
            <person name="Cole G.T."/>
            <person name="Birren B.W."/>
            <person name="Henn M.R."/>
            <person name="Taylor J.W."/>
            <person name="Rounsley S.D."/>
        </authorList>
    </citation>
    <scope>GENOME REANNOTATION</scope>
    <source>
        <strain evidence="5">RS</strain>
    </source>
</reference>
<dbReference type="GeneID" id="24165224"/>
<dbReference type="InterPro" id="IPR022210">
    <property type="entry name" value="TF_GCR1-like"/>
</dbReference>
<dbReference type="KEGG" id="cim:CIMG_13597"/>
<dbReference type="Pfam" id="PF16787">
    <property type="entry name" value="NDC10_II"/>
    <property type="match status" value="1"/>
</dbReference>
<evidence type="ECO:0000256" key="1">
    <source>
        <dbReference type="SAM" id="MobiDB-lite"/>
    </source>
</evidence>
<evidence type="ECO:0008006" key="6">
    <source>
        <dbReference type="Google" id="ProtNLM"/>
    </source>
</evidence>
<dbReference type="OrthoDB" id="4206214at2759"/>
<sequence>MATPTLNSQSALMVEMEARVRHALDSALDARPKKTRMQYESRQEEWRHFCRTKGFQDGELVTEQKLLWFLSECVVGRPAKRSCHSRDRTNENGEPVVQTLGQPSIKAYKAAIVNLWSYQRSCRTNPHPHPVGQAVRALLETHSRQEHERKKAEFVDRGAGTLLDGYHEKDIVRLVEYCWQGWSESKKGQSVEPHLRTAVDFLMGHSMLLRGESRRTAQLADLFTLELTNEGPTPCFPMVLIMGNGKTNQMGRIEYATVMRHCNPLLCTMAQTAFYLFYRWDIVREPPPQFHNRQDWYQLHLIKGDDVRKPLSYETQLDWIRRIYSGTGLSGLKKTHAGRAAGARHAEQVGVSEGQIRRAGRWNSDALSQCYLTNIPRKFVRAMAGFDSRTPGNFYLPRARVPVPESLERAVWPWVDDWMRWFESYDAQDPNSCLQGPELRRFSDQSGPWDQPRGPSAVRLDRDDLAAQGFLRLLHHLRTVLLQDSVILQPLFPGHPLWTSPVFMREDYRQFAEAVRVANTHKEEPYEMQLQQTVPMVADQLRIVQQDLGVACGHLHTALETGLQKINNQLEALTSGQVSFLVRAFPAGQRMMTAAAAFEDKDEERDSGSTASREAQAPACSLGVAPASASASVPATYQLSRTITTVPDLWQEWTVGLGGGPSVQSLDALYGAKWRPGGTERMFYSRRKVIIDYINRQRQGSASGSAAVEELELVRQRGKLSLNRLSRMLRVKKKLP</sequence>